<evidence type="ECO:0000256" key="1">
    <source>
        <dbReference type="ARBA" id="ARBA00001947"/>
    </source>
</evidence>
<protein>
    <recommendedName>
        <fullName evidence="13">Serine/threonine-protein phosphatase</fullName>
        <ecNumber evidence="13">3.1.3.16</ecNumber>
    </recommendedName>
</protein>
<sequence>MSYSRSASPAPEVNTDGMRNLDLDGPDSPPMSVPIVFETEPSIADLPTTERICPGVPEPIRFKPTDEQFYAPENREKPNVNFLRDFFIGEGRLTEVQALWIVAKATALFEQEPTLLELEAPVTICGDIHGQYYDLMKLFTVGGPLPATQYLFLGDYVDRGYFSIECVLYLWALKITYPDRIYLLRGNHECRHLTQHFTFRAECSHKYSRALYDACIASFCTLPLAALINRKFLCIHGGLSPLMRTLEDIRTLNRFREPPNHGLMCDMLWSDPSEDYGHEPTGQAAFVNNQARGCSYYYTYPAVCDFLERNKLLSLIRAHEAQDQGYRMYRKNAATGFPTVITMFSAPNYLDIYNNKAAILKYENNVMNIRHFQASPHPYWLPNFLDVFTWSLPFIGEKVGDMLLAILNICSQEELADDTRRIGPNGEEITSGAGVTPASSAMMDLDRAEWKRRQIIRNKIIAVGKMARVFTVLRTESETVTELKSLMQTERLPHGSLALGARGLRMAITSFEDAKRADEENERLPPPVHDDDDEDENGGAHHGGSSSNRAEGTSHMAQQRKDVHQALLEAIEAEDQIHQTQQMQVD</sequence>
<dbReference type="SUPFAM" id="SSF56300">
    <property type="entry name" value="Metallo-dependent phosphatases"/>
    <property type="match status" value="1"/>
</dbReference>
<dbReference type="PANTHER" id="PTHR45673">
    <property type="entry name" value="SERINE/THREONINE-PROTEIN PHOSPHATASE 2B CATALYTIC SUBUNIT 1-RELATED"/>
    <property type="match status" value="1"/>
</dbReference>
<comment type="catalytic activity">
    <reaction evidence="12 13">
        <text>O-phospho-L-threonyl-[protein] + H2O = L-threonyl-[protein] + phosphate</text>
        <dbReference type="Rhea" id="RHEA:47004"/>
        <dbReference type="Rhea" id="RHEA-COMP:11060"/>
        <dbReference type="Rhea" id="RHEA-COMP:11605"/>
        <dbReference type="ChEBI" id="CHEBI:15377"/>
        <dbReference type="ChEBI" id="CHEBI:30013"/>
        <dbReference type="ChEBI" id="CHEBI:43474"/>
        <dbReference type="ChEBI" id="CHEBI:61977"/>
        <dbReference type="EC" id="3.1.3.16"/>
    </reaction>
</comment>
<dbReference type="AlphaFoldDB" id="A0A4P9ZZA7"/>
<keyword evidence="7" id="KW-0862">Zinc</keyword>
<dbReference type="SMART" id="SM00156">
    <property type="entry name" value="PP2Ac"/>
    <property type="match status" value="1"/>
</dbReference>
<comment type="cofactor">
    <cofactor evidence="1">
        <name>Zn(2+)</name>
        <dbReference type="ChEBI" id="CHEBI:29105"/>
    </cofactor>
</comment>
<feature type="region of interest" description="Disordered" evidence="14">
    <location>
        <begin position="512"/>
        <end position="566"/>
    </location>
</feature>
<dbReference type="Gene3D" id="3.60.21.10">
    <property type="match status" value="1"/>
</dbReference>
<feature type="domain" description="Serine/threonine specific protein phosphatases" evidence="15">
    <location>
        <begin position="184"/>
        <end position="189"/>
    </location>
</feature>
<dbReference type="InterPro" id="IPR006186">
    <property type="entry name" value="Ser/Thr-sp_prot-phosphatase"/>
</dbReference>
<dbReference type="GO" id="GO:0046872">
    <property type="term" value="F:metal ion binding"/>
    <property type="evidence" value="ECO:0007669"/>
    <property type="project" value="UniProtKB-KW"/>
</dbReference>
<feature type="compositionally biased region" description="Polar residues" evidence="14">
    <location>
        <begin position="548"/>
        <end position="557"/>
    </location>
</feature>
<dbReference type="GO" id="GO:0033192">
    <property type="term" value="F:calmodulin-dependent protein phosphatase activity"/>
    <property type="evidence" value="ECO:0007669"/>
    <property type="project" value="InterPro"/>
</dbReference>
<dbReference type="InterPro" id="IPR029052">
    <property type="entry name" value="Metallo-depent_PP-like"/>
</dbReference>
<evidence type="ECO:0000256" key="3">
    <source>
        <dbReference type="ARBA" id="ARBA00009905"/>
    </source>
</evidence>
<evidence type="ECO:0000313" key="17">
    <source>
        <dbReference type="Proteomes" id="UP000268162"/>
    </source>
</evidence>
<dbReference type="Pfam" id="PF00149">
    <property type="entry name" value="Metallophos"/>
    <property type="match status" value="1"/>
</dbReference>
<evidence type="ECO:0000256" key="2">
    <source>
        <dbReference type="ARBA" id="ARBA00001965"/>
    </source>
</evidence>
<dbReference type="STRING" id="215637.A0A4P9ZZA7"/>
<evidence type="ECO:0000256" key="14">
    <source>
        <dbReference type="SAM" id="MobiDB-lite"/>
    </source>
</evidence>
<keyword evidence="6 13" id="KW-0378">Hydrolase</keyword>
<evidence type="ECO:0000256" key="13">
    <source>
        <dbReference type="RuleBase" id="RU004273"/>
    </source>
</evidence>
<dbReference type="GO" id="GO:0005516">
    <property type="term" value="F:calmodulin binding"/>
    <property type="evidence" value="ECO:0007669"/>
    <property type="project" value="UniProtKB-KW"/>
</dbReference>
<evidence type="ECO:0000256" key="9">
    <source>
        <dbReference type="ARBA" id="ARBA00022912"/>
    </source>
</evidence>
<dbReference type="EMBL" id="ML002303">
    <property type="protein sequence ID" value="RKP39053.1"/>
    <property type="molecule type" value="Genomic_DNA"/>
</dbReference>
<dbReference type="InterPro" id="IPR043360">
    <property type="entry name" value="PP2B"/>
</dbReference>
<keyword evidence="9" id="KW-0904">Protein phosphatase</keyword>
<evidence type="ECO:0000256" key="10">
    <source>
        <dbReference type="ARBA" id="ARBA00023004"/>
    </source>
</evidence>
<dbReference type="CDD" id="cd07416">
    <property type="entry name" value="MPP_PP2B"/>
    <property type="match status" value="1"/>
</dbReference>
<name>A0A4P9ZZA7_9FUNG</name>
<comment type="subunit">
    <text evidence="4">Composed of two components (A and B), the A component is the catalytic subunit and the B component confers calcium sensitivity.</text>
</comment>
<evidence type="ECO:0000256" key="5">
    <source>
        <dbReference type="ARBA" id="ARBA00022723"/>
    </source>
</evidence>
<evidence type="ECO:0000256" key="4">
    <source>
        <dbReference type="ARBA" id="ARBA00011112"/>
    </source>
</evidence>
<evidence type="ECO:0000256" key="6">
    <source>
        <dbReference type="ARBA" id="ARBA00022801"/>
    </source>
</evidence>
<evidence type="ECO:0000256" key="7">
    <source>
        <dbReference type="ARBA" id="ARBA00022833"/>
    </source>
</evidence>
<dbReference type="GO" id="GO:0097720">
    <property type="term" value="P:calcineurin-mediated signaling"/>
    <property type="evidence" value="ECO:0007669"/>
    <property type="project" value="InterPro"/>
</dbReference>
<gene>
    <name evidence="16" type="ORF">BJ085DRAFT_42184</name>
</gene>
<dbReference type="PROSITE" id="PS00125">
    <property type="entry name" value="SER_THR_PHOSPHATASE"/>
    <property type="match status" value="1"/>
</dbReference>
<organism evidence="16 17">
    <name type="scientific">Dimargaris cristalligena</name>
    <dbReference type="NCBI Taxonomy" id="215637"/>
    <lineage>
        <taxon>Eukaryota</taxon>
        <taxon>Fungi</taxon>
        <taxon>Fungi incertae sedis</taxon>
        <taxon>Zoopagomycota</taxon>
        <taxon>Kickxellomycotina</taxon>
        <taxon>Dimargaritomycetes</taxon>
        <taxon>Dimargaritales</taxon>
        <taxon>Dimargaritaceae</taxon>
        <taxon>Dimargaris</taxon>
    </lineage>
</organism>
<evidence type="ECO:0000313" key="16">
    <source>
        <dbReference type="EMBL" id="RKP39053.1"/>
    </source>
</evidence>
<evidence type="ECO:0000256" key="11">
    <source>
        <dbReference type="ARBA" id="ARBA00047761"/>
    </source>
</evidence>
<reference evidence="17" key="1">
    <citation type="journal article" date="2018" name="Nat. Microbiol.">
        <title>Leveraging single-cell genomics to expand the fungal tree of life.</title>
        <authorList>
            <person name="Ahrendt S.R."/>
            <person name="Quandt C.A."/>
            <person name="Ciobanu D."/>
            <person name="Clum A."/>
            <person name="Salamov A."/>
            <person name="Andreopoulos B."/>
            <person name="Cheng J.F."/>
            <person name="Woyke T."/>
            <person name="Pelin A."/>
            <person name="Henrissat B."/>
            <person name="Reynolds N.K."/>
            <person name="Benny G.L."/>
            <person name="Smith M.E."/>
            <person name="James T.Y."/>
            <person name="Grigoriev I.V."/>
        </authorList>
    </citation>
    <scope>NUCLEOTIDE SEQUENCE [LARGE SCALE GENOMIC DNA]</scope>
    <source>
        <strain evidence="17">RSA 468</strain>
    </source>
</reference>
<keyword evidence="8" id="KW-0112">Calmodulin-binding</keyword>
<evidence type="ECO:0000256" key="8">
    <source>
        <dbReference type="ARBA" id="ARBA00022860"/>
    </source>
</evidence>
<comment type="catalytic activity">
    <reaction evidence="11">
        <text>O-phospho-L-seryl-[protein] + H2O = L-seryl-[protein] + phosphate</text>
        <dbReference type="Rhea" id="RHEA:20629"/>
        <dbReference type="Rhea" id="RHEA-COMP:9863"/>
        <dbReference type="Rhea" id="RHEA-COMP:11604"/>
        <dbReference type="ChEBI" id="CHEBI:15377"/>
        <dbReference type="ChEBI" id="CHEBI:29999"/>
        <dbReference type="ChEBI" id="CHEBI:43474"/>
        <dbReference type="ChEBI" id="CHEBI:83421"/>
        <dbReference type="EC" id="3.1.3.16"/>
    </reaction>
</comment>
<keyword evidence="10" id="KW-0408">Iron</keyword>
<dbReference type="EC" id="3.1.3.16" evidence="13"/>
<comment type="similarity">
    <text evidence="3">Belongs to the PPP phosphatase family. PP-2B subfamily.</text>
</comment>
<proteinExistence type="inferred from homology"/>
<keyword evidence="5" id="KW-0479">Metal-binding</keyword>
<keyword evidence="17" id="KW-1185">Reference proteome</keyword>
<dbReference type="Proteomes" id="UP000268162">
    <property type="component" value="Unassembled WGS sequence"/>
</dbReference>
<feature type="region of interest" description="Disordered" evidence="14">
    <location>
        <begin position="1"/>
        <end position="31"/>
    </location>
</feature>
<dbReference type="InterPro" id="IPR041751">
    <property type="entry name" value="MPP_PP2B"/>
</dbReference>
<evidence type="ECO:0000259" key="15">
    <source>
        <dbReference type="PROSITE" id="PS00125"/>
    </source>
</evidence>
<dbReference type="PRINTS" id="PR00114">
    <property type="entry name" value="STPHPHTASE"/>
</dbReference>
<dbReference type="InterPro" id="IPR004843">
    <property type="entry name" value="Calcineurin-like_PHP"/>
</dbReference>
<comment type="cofactor">
    <cofactor evidence="2">
        <name>Fe(3+)</name>
        <dbReference type="ChEBI" id="CHEBI:29034"/>
    </cofactor>
</comment>
<evidence type="ECO:0000256" key="12">
    <source>
        <dbReference type="ARBA" id="ARBA00048336"/>
    </source>
</evidence>
<accession>A0A4P9ZZA7</accession>